<evidence type="ECO:0000313" key="4">
    <source>
        <dbReference type="EMBL" id="SEF09935.1"/>
    </source>
</evidence>
<evidence type="ECO:0000313" key="7">
    <source>
        <dbReference type="Proteomes" id="UP000423257"/>
    </source>
</evidence>
<keyword evidence="1" id="KW-0812">Transmembrane</keyword>
<gene>
    <name evidence="3" type="ORF">C9383_04635</name>
    <name evidence="2" type="ORF">F7R03_22075</name>
    <name evidence="4" type="ORF">SAMN04490198_5434</name>
</gene>
<proteinExistence type="predicted"/>
<dbReference type="Proteomes" id="UP000423257">
    <property type="component" value="Unassembled WGS sequence"/>
</dbReference>
<dbReference type="Proteomes" id="UP000199129">
    <property type="component" value="Unassembled WGS sequence"/>
</dbReference>
<dbReference type="RefSeq" id="WP_090371811.1">
    <property type="nucleotide sequence ID" value="NZ_FNUA01000002.1"/>
</dbReference>
<protein>
    <submittedName>
        <fullName evidence="4">Uncharacterized protein</fullName>
    </submittedName>
</protein>
<feature type="transmembrane region" description="Helical" evidence="1">
    <location>
        <begin position="155"/>
        <end position="175"/>
    </location>
</feature>
<reference evidence="2 7" key="3">
    <citation type="submission" date="2019-09" db="EMBL/GenBank/DDBJ databases">
        <title>Draft genome sequences of 48 bacterial type strains from the CCUG.</title>
        <authorList>
            <person name="Tunovic T."/>
            <person name="Pineiro-Iglesias B."/>
            <person name="Unosson C."/>
            <person name="Inganas E."/>
            <person name="Ohlen M."/>
            <person name="Cardew S."/>
            <person name="Jensie-Markopoulos S."/>
            <person name="Salva-Serra F."/>
            <person name="Jaen-Luchoro D."/>
            <person name="Karlsson R."/>
            <person name="Svensson-Stadler L."/>
            <person name="Chun J."/>
            <person name="Moore E."/>
        </authorList>
    </citation>
    <scope>NUCLEOTIDE SEQUENCE [LARGE SCALE GENOMIC DNA]</scope>
    <source>
        <strain evidence="2 7">CCUG 51524</strain>
    </source>
</reference>
<keyword evidence="6" id="KW-1185">Reference proteome</keyword>
<dbReference type="Proteomes" id="UP000240476">
    <property type="component" value="Unassembled WGS sequence"/>
</dbReference>
<keyword evidence="1" id="KW-1133">Transmembrane helix</keyword>
<name>A0A1H5P7U9_9PSED</name>
<dbReference type="EMBL" id="PYWX01000012">
    <property type="protein sequence ID" value="PTC30950.1"/>
    <property type="molecule type" value="Genomic_DNA"/>
</dbReference>
<evidence type="ECO:0000313" key="5">
    <source>
        <dbReference type="Proteomes" id="UP000199129"/>
    </source>
</evidence>
<reference evidence="4 5" key="1">
    <citation type="submission" date="2016-10" db="EMBL/GenBank/DDBJ databases">
        <authorList>
            <person name="de Groot N.N."/>
        </authorList>
    </citation>
    <scope>NUCLEOTIDE SEQUENCE [LARGE SCALE GENOMIC DNA]</scope>
    <source>
        <strain evidence="4 5">BS3265</strain>
    </source>
</reference>
<reference evidence="3 6" key="2">
    <citation type="submission" date="2018-03" db="EMBL/GenBank/DDBJ databases">
        <title>Draft genome sequence of the type strain of Pseudomonas palleroniana LMG 23076, isolated from rice in Cameroon.</title>
        <authorList>
            <person name="Tambong J.T."/>
        </authorList>
    </citation>
    <scope>NUCLEOTIDE SEQUENCE [LARGE SCALE GENOMIC DNA]</scope>
    <source>
        <strain evidence="3 6">LMG 23076</strain>
    </source>
</reference>
<evidence type="ECO:0000313" key="6">
    <source>
        <dbReference type="Proteomes" id="UP000240476"/>
    </source>
</evidence>
<feature type="transmembrane region" description="Helical" evidence="1">
    <location>
        <begin position="78"/>
        <end position="97"/>
    </location>
</feature>
<dbReference type="AlphaFoldDB" id="A0A1H5P7U9"/>
<sequence length="188" mass="21616">MRNLSTSKLVQEIAGDAFYRRWMVWLPLLFTSVIVFGGYSEDILGVQWVAEFAALAGANISSINVWAEKSSFPQATQLIFLLAWIFSFYYAFLIARWKPYRKMYVDSLTGWRRNLKALPGLVMICVGLFFFNITFPAEPNCTKLCIYESKLIQVIYSSGMSMLLGYGLALTYWCLANFSRAYFCREKS</sequence>
<dbReference type="EMBL" id="VZPQ01000015">
    <property type="protein sequence ID" value="KAB0564604.1"/>
    <property type="molecule type" value="Genomic_DNA"/>
</dbReference>
<keyword evidence="1" id="KW-0472">Membrane</keyword>
<evidence type="ECO:0000313" key="2">
    <source>
        <dbReference type="EMBL" id="KAB0564604.1"/>
    </source>
</evidence>
<dbReference type="EMBL" id="FNUA01000002">
    <property type="protein sequence ID" value="SEF09935.1"/>
    <property type="molecule type" value="Genomic_DNA"/>
</dbReference>
<organism evidence="4 5">
    <name type="scientific">Pseudomonas palleroniana</name>
    <dbReference type="NCBI Taxonomy" id="191390"/>
    <lineage>
        <taxon>Bacteria</taxon>
        <taxon>Pseudomonadati</taxon>
        <taxon>Pseudomonadota</taxon>
        <taxon>Gammaproteobacteria</taxon>
        <taxon>Pseudomonadales</taxon>
        <taxon>Pseudomonadaceae</taxon>
        <taxon>Pseudomonas</taxon>
    </lineage>
</organism>
<feature type="transmembrane region" description="Helical" evidence="1">
    <location>
        <begin position="21"/>
        <end position="39"/>
    </location>
</feature>
<accession>A0A1H5P7U9</accession>
<evidence type="ECO:0000256" key="1">
    <source>
        <dbReference type="SAM" id="Phobius"/>
    </source>
</evidence>
<feature type="transmembrane region" description="Helical" evidence="1">
    <location>
        <begin position="117"/>
        <end position="135"/>
    </location>
</feature>
<evidence type="ECO:0000313" key="3">
    <source>
        <dbReference type="EMBL" id="PTC30950.1"/>
    </source>
</evidence>